<reference evidence="2 3" key="1">
    <citation type="submission" date="2016-04" db="EMBL/GenBank/DDBJ databases">
        <title>A degradative enzymes factory behind the ericoid mycorrhizal symbiosis.</title>
        <authorList>
            <consortium name="DOE Joint Genome Institute"/>
            <person name="Martino E."/>
            <person name="Morin E."/>
            <person name="Grelet G."/>
            <person name="Kuo A."/>
            <person name="Kohler A."/>
            <person name="Daghino S."/>
            <person name="Barry K."/>
            <person name="Choi C."/>
            <person name="Cichocki N."/>
            <person name="Clum A."/>
            <person name="Copeland A."/>
            <person name="Hainaut M."/>
            <person name="Haridas S."/>
            <person name="Labutti K."/>
            <person name="Lindquist E."/>
            <person name="Lipzen A."/>
            <person name="Khouja H.-R."/>
            <person name="Murat C."/>
            <person name="Ohm R."/>
            <person name="Olson A."/>
            <person name="Spatafora J."/>
            <person name="Veneault-Fourrey C."/>
            <person name="Henrissat B."/>
            <person name="Grigoriev I."/>
            <person name="Martin F."/>
            <person name="Perotto S."/>
        </authorList>
    </citation>
    <scope>NUCLEOTIDE SEQUENCE [LARGE SCALE GENOMIC DNA]</scope>
    <source>
        <strain evidence="2 3">E</strain>
    </source>
</reference>
<gene>
    <name evidence="2" type="ORF">K444DRAFT_611474</name>
</gene>
<protein>
    <submittedName>
        <fullName evidence="2">Uncharacterized protein</fullName>
    </submittedName>
</protein>
<evidence type="ECO:0000313" key="2">
    <source>
        <dbReference type="EMBL" id="PMD61210.1"/>
    </source>
</evidence>
<dbReference type="EMBL" id="KZ613786">
    <property type="protein sequence ID" value="PMD61210.1"/>
    <property type="molecule type" value="Genomic_DNA"/>
</dbReference>
<feature type="region of interest" description="Disordered" evidence="1">
    <location>
        <begin position="1"/>
        <end position="29"/>
    </location>
</feature>
<proteinExistence type="predicted"/>
<feature type="compositionally biased region" description="Basic and acidic residues" evidence="1">
    <location>
        <begin position="1"/>
        <end position="10"/>
    </location>
</feature>
<evidence type="ECO:0000313" key="3">
    <source>
        <dbReference type="Proteomes" id="UP000235371"/>
    </source>
</evidence>
<evidence type="ECO:0000256" key="1">
    <source>
        <dbReference type="SAM" id="MobiDB-lite"/>
    </source>
</evidence>
<dbReference type="STRING" id="1095630.A0A2J6TDW5"/>
<dbReference type="RefSeq" id="XP_024738114.1">
    <property type="nucleotide sequence ID" value="XM_024879947.1"/>
</dbReference>
<dbReference type="GeneID" id="36588024"/>
<dbReference type="Proteomes" id="UP000235371">
    <property type="component" value="Unassembled WGS sequence"/>
</dbReference>
<keyword evidence="3" id="KW-1185">Reference proteome</keyword>
<accession>A0A2J6TDW5</accession>
<organism evidence="2 3">
    <name type="scientific">Hyaloscypha bicolor E</name>
    <dbReference type="NCBI Taxonomy" id="1095630"/>
    <lineage>
        <taxon>Eukaryota</taxon>
        <taxon>Fungi</taxon>
        <taxon>Dikarya</taxon>
        <taxon>Ascomycota</taxon>
        <taxon>Pezizomycotina</taxon>
        <taxon>Leotiomycetes</taxon>
        <taxon>Helotiales</taxon>
        <taxon>Hyaloscyphaceae</taxon>
        <taxon>Hyaloscypha</taxon>
        <taxon>Hyaloscypha bicolor</taxon>
    </lineage>
</organism>
<feature type="non-terminal residue" evidence="2">
    <location>
        <position position="90"/>
    </location>
</feature>
<dbReference type="AlphaFoldDB" id="A0A2J6TDW5"/>
<dbReference type="InParanoid" id="A0A2J6TDW5"/>
<name>A0A2J6TDW5_9HELO</name>
<sequence>MKFDRFGDRTRRGRQCNIDGVTSTSTASGTSLFSSRTKINVGPGFTATLLPGYPSNPAWLILESDYTGKEMEEIAFSDDGGLRIGRFKAY</sequence>
<dbReference type="OrthoDB" id="10250730at2759"/>